<evidence type="ECO:0000313" key="20">
    <source>
        <dbReference type="Proteomes" id="UP000030700"/>
    </source>
</evidence>
<dbReference type="Pfam" id="PF00158">
    <property type="entry name" value="Sigma54_activat"/>
    <property type="match status" value="1"/>
</dbReference>
<dbReference type="GO" id="GO:0005737">
    <property type="term" value="C:cytoplasm"/>
    <property type="evidence" value="ECO:0007669"/>
    <property type="project" value="UniProtKB-SubCell"/>
</dbReference>
<evidence type="ECO:0000259" key="18">
    <source>
        <dbReference type="PROSITE" id="PS50110"/>
    </source>
</evidence>
<dbReference type="SMART" id="SM00382">
    <property type="entry name" value="AAA"/>
    <property type="match status" value="1"/>
</dbReference>
<dbReference type="SMART" id="SM00448">
    <property type="entry name" value="REC"/>
    <property type="match status" value="1"/>
</dbReference>
<evidence type="ECO:0000256" key="16">
    <source>
        <dbReference type="PROSITE-ProRule" id="PRU00169"/>
    </source>
</evidence>
<dbReference type="GO" id="GO:0006355">
    <property type="term" value="P:regulation of DNA-templated transcription"/>
    <property type="evidence" value="ECO:0007669"/>
    <property type="project" value="InterPro"/>
</dbReference>
<keyword evidence="9" id="KW-0805">Transcription regulation</keyword>
<dbReference type="Proteomes" id="UP000030700">
    <property type="component" value="Unassembled WGS sequence"/>
</dbReference>
<keyword evidence="5 16" id="KW-0597">Phosphoprotein</keyword>
<keyword evidence="4" id="KW-0678">Repressor</keyword>
<dbReference type="Gene3D" id="3.40.50.2300">
    <property type="match status" value="1"/>
</dbReference>
<proteinExistence type="predicted"/>
<dbReference type="Gene3D" id="3.40.50.300">
    <property type="entry name" value="P-loop containing nucleotide triphosphate hydrolases"/>
    <property type="match status" value="1"/>
</dbReference>
<dbReference type="FunFam" id="3.40.50.2300:FF:000018">
    <property type="entry name" value="DNA-binding transcriptional regulator NtrC"/>
    <property type="match status" value="1"/>
</dbReference>
<dbReference type="Pfam" id="PF25601">
    <property type="entry name" value="AAA_lid_14"/>
    <property type="match status" value="1"/>
</dbReference>
<dbReference type="PANTHER" id="PTHR32071">
    <property type="entry name" value="TRANSCRIPTIONAL REGULATORY PROTEIN"/>
    <property type="match status" value="1"/>
</dbReference>
<keyword evidence="6" id="KW-0547">Nucleotide-binding</keyword>
<dbReference type="SUPFAM" id="SSF46689">
    <property type="entry name" value="Homeodomain-like"/>
    <property type="match status" value="1"/>
</dbReference>
<accession>A0A0S6VUL7</accession>
<dbReference type="InterPro" id="IPR001789">
    <property type="entry name" value="Sig_transdc_resp-reg_receiver"/>
</dbReference>
<keyword evidence="12" id="KW-0804">Transcription</keyword>
<keyword evidence="3" id="KW-0963">Cytoplasm</keyword>
<reference evidence="19" key="1">
    <citation type="journal article" date="2015" name="PeerJ">
        <title>First genomic representation of candidate bacterial phylum KSB3 points to enhanced environmental sensing as a trigger of wastewater bulking.</title>
        <authorList>
            <person name="Sekiguchi Y."/>
            <person name="Ohashi A."/>
            <person name="Parks D.H."/>
            <person name="Yamauchi T."/>
            <person name="Tyson G.W."/>
            <person name="Hugenholtz P."/>
        </authorList>
    </citation>
    <scope>NUCLEOTIDE SEQUENCE [LARGE SCALE GENOMIC DNA]</scope>
</reference>
<keyword evidence="11" id="KW-0010">Activator</keyword>
<dbReference type="PRINTS" id="PR01590">
    <property type="entry name" value="HTHFIS"/>
</dbReference>
<evidence type="ECO:0000256" key="7">
    <source>
        <dbReference type="ARBA" id="ARBA00022840"/>
    </source>
</evidence>
<dbReference type="InterPro" id="IPR027417">
    <property type="entry name" value="P-loop_NTPase"/>
</dbReference>
<dbReference type="InterPro" id="IPR011006">
    <property type="entry name" value="CheY-like_superfamily"/>
</dbReference>
<feature type="domain" description="Sigma-54 factor interaction" evidence="17">
    <location>
        <begin position="141"/>
        <end position="370"/>
    </location>
</feature>
<keyword evidence="10 19" id="KW-0238">DNA-binding</keyword>
<dbReference type="InterPro" id="IPR003593">
    <property type="entry name" value="AAA+_ATPase"/>
</dbReference>
<evidence type="ECO:0000256" key="14">
    <source>
        <dbReference type="ARBA" id="ARBA00029881"/>
    </source>
</evidence>
<evidence type="ECO:0000256" key="5">
    <source>
        <dbReference type="ARBA" id="ARBA00022553"/>
    </source>
</evidence>
<dbReference type="GO" id="GO:0000160">
    <property type="term" value="P:phosphorelay signal transduction system"/>
    <property type="evidence" value="ECO:0007669"/>
    <property type="project" value="UniProtKB-KW"/>
</dbReference>
<dbReference type="Pfam" id="PF02954">
    <property type="entry name" value="HTH_8"/>
    <property type="match status" value="1"/>
</dbReference>
<name>A0A0S6VUL7_9BACT</name>
<dbReference type="InterPro" id="IPR058031">
    <property type="entry name" value="AAA_lid_NorR"/>
</dbReference>
<evidence type="ECO:0000256" key="4">
    <source>
        <dbReference type="ARBA" id="ARBA00022491"/>
    </source>
</evidence>
<gene>
    <name evidence="19" type="ORF">U14_00956</name>
</gene>
<evidence type="ECO:0000256" key="12">
    <source>
        <dbReference type="ARBA" id="ARBA00023163"/>
    </source>
</evidence>
<evidence type="ECO:0000256" key="1">
    <source>
        <dbReference type="ARBA" id="ARBA00004496"/>
    </source>
</evidence>
<keyword evidence="13" id="KW-0535">Nitrogen fixation</keyword>
<dbReference type="InterPro" id="IPR002197">
    <property type="entry name" value="HTH_Fis"/>
</dbReference>
<evidence type="ECO:0000256" key="15">
    <source>
        <dbReference type="ARBA" id="ARBA00031910"/>
    </source>
</evidence>
<dbReference type="PANTHER" id="PTHR32071:SF95">
    <property type="entry name" value="DNA-BINDING TRANSCRIPTIONAL REGULATOR NTRC"/>
    <property type="match status" value="1"/>
</dbReference>
<sequence>MANILLIDDEPSILESLEMFLSEKGYAVSTAQNGKSGLALFTEQPPDVVILDIRLPDMSGLEVLRQMQHATRPVKVIMITAFQDMETTIEAMKNGAYDYIHKPLDVDDIEKAIERAAQVLKMEQETPRGGGQRSPETLEVIIGKSGKMLDVFKLIGMLCQNRAPVLIQGETGTGKELTARILHQNSPWHDEPFVIFDCSSVVETLLESELFGHEKGAFTGANQLNKGKIESAGRGTLFLDEVGELPLNLQKKFLGFLQRQEYMRVGGHQKLQAQCRIVAATNRDLAAMVQQRLFREDLYYRLKVVTLHLPPLRERLTDLPLLVNHFLHKINRNLSTDVWKLQEGALNRLMTHPWTGNVRELENVLVEAVIRARGKVILQEDLDKILMMTNELQKSFAPASLDNVEKEHIENMLTEVGWNRSEAARRLGISQPTLRSKIRKYGLLQPNAND</sequence>
<dbReference type="InterPro" id="IPR002078">
    <property type="entry name" value="Sigma_54_int"/>
</dbReference>
<dbReference type="InterPro" id="IPR009057">
    <property type="entry name" value="Homeodomain-like_sf"/>
</dbReference>
<dbReference type="GO" id="GO:0043565">
    <property type="term" value="F:sequence-specific DNA binding"/>
    <property type="evidence" value="ECO:0007669"/>
    <property type="project" value="InterPro"/>
</dbReference>
<protein>
    <recommendedName>
        <fullName evidence="2">DNA-binding transcriptional regulator NtrC</fullName>
    </recommendedName>
    <alternativeName>
        <fullName evidence="14">Nitrogen regulation protein NR(I)</fullName>
    </alternativeName>
    <alternativeName>
        <fullName evidence="15">Nitrogen regulator I</fullName>
    </alternativeName>
</protein>
<keyword evidence="7" id="KW-0067">ATP-binding</keyword>
<evidence type="ECO:0000259" key="17">
    <source>
        <dbReference type="PROSITE" id="PS50045"/>
    </source>
</evidence>
<evidence type="ECO:0000256" key="8">
    <source>
        <dbReference type="ARBA" id="ARBA00023012"/>
    </source>
</evidence>
<dbReference type="AlphaFoldDB" id="A0A0S6VUL7"/>
<dbReference type="FunFam" id="3.40.50.300:FF:000006">
    <property type="entry name" value="DNA-binding transcriptional regulator NtrC"/>
    <property type="match status" value="1"/>
</dbReference>
<dbReference type="PROSITE" id="PS50045">
    <property type="entry name" value="SIGMA54_INTERACT_4"/>
    <property type="match status" value="1"/>
</dbReference>
<evidence type="ECO:0000313" key="19">
    <source>
        <dbReference type="EMBL" id="GAK49732.1"/>
    </source>
</evidence>
<dbReference type="CDD" id="cd00009">
    <property type="entry name" value="AAA"/>
    <property type="match status" value="1"/>
</dbReference>
<dbReference type="Pfam" id="PF00072">
    <property type="entry name" value="Response_reg"/>
    <property type="match status" value="1"/>
</dbReference>
<evidence type="ECO:0000256" key="11">
    <source>
        <dbReference type="ARBA" id="ARBA00023159"/>
    </source>
</evidence>
<evidence type="ECO:0000256" key="10">
    <source>
        <dbReference type="ARBA" id="ARBA00023125"/>
    </source>
</evidence>
<dbReference type="GO" id="GO:0005524">
    <property type="term" value="F:ATP binding"/>
    <property type="evidence" value="ECO:0007669"/>
    <property type="project" value="UniProtKB-KW"/>
</dbReference>
<keyword evidence="8" id="KW-0902">Two-component regulatory system</keyword>
<feature type="domain" description="Response regulatory" evidence="18">
    <location>
        <begin position="3"/>
        <end position="117"/>
    </location>
</feature>
<dbReference type="SUPFAM" id="SSF52172">
    <property type="entry name" value="CheY-like"/>
    <property type="match status" value="1"/>
</dbReference>
<dbReference type="HOGENOM" id="CLU_000445_0_6_0"/>
<dbReference type="EMBL" id="DF820455">
    <property type="protein sequence ID" value="GAK49732.1"/>
    <property type="molecule type" value="Genomic_DNA"/>
</dbReference>
<keyword evidence="20" id="KW-1185">Reference proteome</keyword>
<evidence type="ECO:0000256" key="2">
    <source>
        <dbReference type="ARBA" id="ARBA00019059"/>
    </source>
</evidence>
<evidence type="ECO:0000256" key="9">
    <source>
        <dbReference type="ARBA" id="ARBA00023015"/>
    </source>
</evidence>
<evidence type="ECO:0000256" key="3">
    <source>
        <dbReference type="ARBA" id="ARBA00022490"/>
    </source>
</evidence>
<feature type="modified residue" description="4-aspartylphosphate" evidence="16">
    <location>
        <position position="52"/>
    </location>
</feature>
<organism evidence="19">
    <name type="scientific">Candidatus Moduliflexus flocculans</name>
    <dbReference type="NCBI Taxonomy" id="1499966"/>
    <lineage>
        <taxon>Bacteria</taxon>
        <taxon>Candidatus Moduliflexota</taxon>
        <taxon>Candidatus Moduliflexia</taxon>
        <taxon>Candidatus Moduliflexales</taxon>
        <taxon>Candidatus Moduliflexaceae</taxon>
    </lineage>
</organism>
<dbReference type="Gene3D" id="1.10.10.60">
    <property type="entry name" value="Homeodomain-like"/>
    <property type="match status" value="1"/>
</dbReference>
<comment type="subcellular location">
    <subcellularLocation>
        <location evidence="1">Cytoplasm</location>
    </subcellularLocation>
</comment>
<dbReference type="PROSITE" id="PS50110">
    <property type="entry name" value="RESPONSE_REGULATORY"/>
    <property type="match status" value="1"/>
</dbReference>
<evidence type="ECO:0000256" key="6">
    <source>
        <dbReference type="ARBA" id="ARBA00022741"/>
    </source>
</evidence>
<dbReference type="SUPFAM" id="SSF52540">
    <property type="entry name" value="P-loop containing nucleoside triphosphate hydrolases"/>
    <property type="match status" value="1"/>
</dbReference>
<dbReference type="STRING" id="1499966.U14_00956"/>
<evidence type="ECO:0000256" key="13">
    <source>
        <dbReference type="ARBA" id="ARBA00023231"/>
    </source>
</evidence>
<dbReference type="Gene3D" id="1.10.8.60">
    <property type="match status" value="1"/>
</dbReference>